<dbReference type="GO" id="GO:0005509">
    <property type="term" value="F:calcium ion binding"/>
    <property type="evidence" value="ECO:0007669"/>
    <property type="project" value="InterPro"/>
</dbReference>
<dbReference type="EMBL" id="CAJNOC010001660">
    <property type="protein sequence ID" value="CAF0881957.1"/>
    <property type="molecule type" value="Genomic_DNA"/>
</dbReference>
<organism evidence="4 5">
    <name type="scientific">Brachionus calyciflorus</name>
    <dbReference type="NCBI Taxonomy" id="104777"/>
    <lineage>
        <taxon>Eukaryota</taxon>
        <taxon>Metazoa</taxon>
        <taxon>Spiralia</taxon>
        <taxon>Gnathifera</taxon>
        <taxon>Rotifera</taxon>
        <taxon>Eurotatoria</taxon>
        <taxon>Monogononta</taxon>
        <taxon>Pseudotrocha</taxon>
        <taxon>Ploima</taxon>
        <taxon>Brachionidae</taxon>
        <taxon>Brachionus</taxon>
    </lineage>
</organism>
<dbReference type="OrthoDB" id="10600871at2759"/>
<dbReference type="PROSITE" id="PS50222">
    <property type="entry name" value="EF_HAND_2"/>
    <property type="match status" value="1"/>
</dbReference>
<dbReference type="InterPro" id="IPR011992">
    <property type="entry name" value="EF-hand-dom_pair"/>
</dbReference>
<dbReference type="PROSITE" id="PS00018">
    <property type="entry name" value="EF_HAND_1"/>
    <property type="match status" value="1"/>
</dbReference>
<evidence type="ECO:0000259" key="3">
    <source>
        <dbReference type="PROSITE" id="PS50222"/>
    </source>
</evidence>
<dbReference type="Proteomes" id="UP000663879">
    <property type="component" value="Unassembled WGS sequence"/>
</dbReference>
<feature type="domain" description="EF-hand" evidence="3">
    <location>
        <begin position="351"/>
        <end position="386"/>
    </location>
</feature>
<comment type="caution">
    <text evidence="4">The sequence shown here is derived from an EMBL/GenBank/DDBJ whole genome shotgun (WGS) entry which is preliminary data.</text>
</comment>
<feature type="compositionally biased region" description="Basic residues" evidence="2">
    <location>
        <begin position="1"/>
        <end position="13"/>
    </location>
</feature>
<name>A0A813YBQ1_9BILA</name>
<evidence type="ECO:0000313" key="5">
    <source>
        <dbReference type="Proteomes" id="UP000663879"/>
    </source>
</evidence>
<evidence type="ECO:0000256" key="2">
    <source>
        <dbReference type="SAM" id="MobiDB-lite"/>
    </source>
</evidence>
<sequence length="460" mass="53830">MSKNKRSTRKNSKKNSNGNLKSVESKIQEDLLNDVSIKKVTVTMETIDGSMITTTETKSPNGTIERETHFEDNHSHNHHEHIHKEKNDYLETNIDKYDDKELKTVTRTTKNPDGTITKKTTVVTTYPDGRLHTDHTETTIYPEELEKPTLSKTIDTMAQNDEVSIDNQIEMEHSIEEIDQVSKKDLESEEDDKVTTQKYTDREIQKIESVIENPDGSHSKKIETITLYNDGFLNRKTEILPNYSELPKIISSLDDYLNLYNTNNHINNSNHVTCQNFYPNEMFKSEKNEILNEVNTEHIDEKNLYSFINDFGAELMSKHVHLLNYYGNIEIKELKNNLILYLVQNRDRIRFSEMELDSCLKSIDYNSDGVLNYVEFVDFFCLFFSSKQTIRKNLLSVLNEHNVNHTESGYLNRNEASKFFNFLRQFYNLENECPDFPNRITYEMFITKCAPLIENQLYVK</sequence>
<reference evidence="4" key="1">
    <citation type="submission" date="2021-02" db="EMBL/GenBank/DDBJ databases">
        <authorList>
            <person name="Nowell W R."/>
        </authorList>
    </citation>
    <scope>NUCLEOTIDE SEQUENCE</scope>
    <source>
        <strain evidence="4">Ploen Becks lab</strain>
    </source>
</reference>
<accession>A0A813YBQ1</accession>
<gene>
    <name evidence="4" type="ORF">OXX778_LOCUS10458</name>
</gene>
<proteinExistence type="predicted"/>
<evidence type="ECO:0000313" key="4">
    <source>
        <dbReference type="EMBL" id="CAF0881957.1"/>
    </source>
</evidence>
<dbReference type="InterPro" id="IPR002048">
    <property type="entry name" value="EF_hand_dom"/>
</dbReference>
<dbReference type="Gene3D" id="1.10.238.10">
    <property type="entry name" value="EF-hand"/>
    <property type="match status" value="1"/>
</dbReference>
<protein>
    <recommendedName>
        <fullName evidence="3">EF-hand domain-containing protein</fullName>
    </recommendedName>
</protein>
<keyword evidence="5" id="KW-1185">Reference proteome</keyword>
<dbReference type="InterPro" id="IPR018247">
    <property type="entry name" value="EF_Hand_1_Ca_BS"/>
</dbReference>
<dbReference type="SUPFAM" id="SSF47473">
    <property type="entry name" value="EF-hand"/>
    <property type="match status" value="1"/>
</dbReference>
<keyword evidence="1" id="KW-0106">Calcium</keyword>
<dbReference type="AlphaFoldDB" id="A0A813YBQ1"/>
<evidence type="ECO:0000256" key="1">
    <source>
        <dbReference type="ARBA" id="ARBA00022837"/>
    </source>
</evidence>
<feature type="region of interest" description="Disordered" evidence="2">
    <location>
        <begin position="1"/>
        <end position="31"/>
    </location>
</feature>